<name>A0A255XQW8_9PROT</name>
<evidence type="ECO:0000259" key="1">
    <source>
        <dbReference type="Pfam" id="PF13302"/>
    </source>
</evidence>
<dbReference type="Gene3D" id="3.40.630.30">
    <property type="match status" value="1"/>
</dbReference>
<dbReference type="GO" id="GO:0016747">
    <property type="term" value="F:acyltransferase activity, transferring groups other than amino-acyl groups"/>
    <property type="evidence" value="ECO:0007669"/>
    <property type="project" value="InterPro"/>
</dbReference>
<dbReference type="OrthoDB" id="6293260at2"/>
<keyword evidence="3" id="KW-1185">Reference proteome</keyword>
<organism evidence="2 3">
    <name type="scientific">Elstera cyanobacteriorum</name>
    <dbReference type="NCBI Taxonomy" id="2022747"/>
    <lineage>
        <taxon>Bacteria</taxon>
        <taxon>Pseudomonadati</taxon>
        <taxon>Pseudomonadota</taxon>
        <taxon>Alphaproteobacteria</taxon>
        <taxon>Rhodospirillales</taxon>
        <taxon>Rhodospirillaceae</taxon>
        <taxon>Elstera</taxon>
    </lineage>
</organism>
<dbReference type="Proteomes" id="UP000216361">
    <property type="component" value="Unassembled WGS sequence"/>
</dbReference>
<dbReference type="PANTHER" id="PTHR43792:SF1">
    <property type="entry name" value="N-ACETYLTRANSFERASE DOMAIN-CONTAINING PROTEIN"/>
    <property type="match status" value="1"/>
</dbReference>
<sequence length="174" mass="19181">MNLPTAPLTVPLRIETDRLILRVPEEADMAAFGRFGADEAAMRFLGGTMLPEKGGWRGLVGALGHWTLRGFGFYSVIEKSTGDWVGRIGFLYPDTWPCLELGWGLLSPYWGKGYAPEAALAVRAHRPAGQRLISCIDPQNIPSQRVAEKLGCQPKEALTLYGTFRCIAWEHPPA</sequence>
<feature type="domain" description="N-acetyltransferase" evidence="1">
    <location>
        <begin position="18"/>
        <end position="153"/>
    </location>
</feature>
<reference evidence="2 3" key="1">
    <citation type="submission" date="2017-07" db="EMBL/GenBank/DDBJ databases">
        <title>Elstera cyanobacteriorum sp. nov., a novel bacterium isolated from cyanobacterial aggregates in a eutrophic lake.</title>
        <authorList>
            <person name="Cai H."/>
        </authorList>
    </citation>
    <scope>NUCLEOTIDE SEQUENCE [LARGE SCALE GENOMIC DNA]</scope>
    <source>
        <strain evidence="2 3">TH019</strain>
    </source>
</reference>
<dbReference type="Pfam" id="PF13302">
    <property type="entry name" value="Acetyltransf_3"/>
    <property type="match status" value="1"/>
</dbReference>
<proteinExistence type="predicted"/>
<accession>A0A255XQW8</accession>
<evidence type="ECO:0000313" key="2">
    <source>
        <dbReference type="EMBL" id="OYQ19396.1"/>
    </source>
</evidence>
<dbReference type="InterPro" id="IPR051531">
    <property type="entry name" value="N-acetyltransferase"/>
</dbReference>
<dbReference type="RefSeq" id="WP_094408501.1">
    <property type="nucleotide sequence ID" value="NZ_BMJZ01000004.1"/>
</dbReference>
<dbReference type="InterPro" id="IPR000182">
    <property type="entry name" value="GNAT_dom"/>
</dbReference>
<dbReference type="AlphaFoldDB" id="A0A255XQW8"/>
<dbReference type="SUPFAM" id="SSF55729">
    <property type="entry name" value="Acyl-CoA N-acyltransferases (Nat)"/>
    <property type="match status" value="1"/>
</dbReference>
<gene>
    <name evidence="2" type="ORF">CHR90_08200</name>
</gene>
<dbReference type="EMBL" id="NOXS01000031">
    <property type="protein sequence ID" value="OYQ19396.1"/>
    <property type="molecule type" value="Genomic_DNA"/>
</dbReference>
<protein>
    <recommendedName>
        <fullName evidence="1">N-acetyltransferase domain-containing protein</fullName>
    </recommendedName>
</protein>
<comment type="caution">
    <text evidence="2">The sequence shown here is derived from an EMBL/GenBank/DDBJ whole genome shotgun (WGS) entry which is preliminary data.</text>
</comment>
<dbReference type="PANTHER" id="PTHR43792">
    <property type="entry name" value="GNAT FAMILY, PUTATIVE (AFU_ORTHOLOGUE AFUA_3G00765)-RELATED-RELATED"/>
    <property type="match status" value="1"/>
</dbReference>
<dbReference type="InterPro" id="IPR016181">
    <property type="entry name" value="Acyl_CoA_acyltransferase"/>
</dbReference>
<evidence type="ECO:0000313" key="3">
    <source>
        <dbReference type="Proteomes" id="UP000216361"/>
    </source>
</evidence>